<comment type="caution">
    <text evidence="6">The sequence shown here is derived from an EMBL/GenBank/DDBJ whole genome shotgun (WGS) entry which is preliminary data.</text>
</comment>
<dbReference type="PANTHER" id="PTHR43785">
    <property type="entry name" value="GAMMA-GLUTAMYLPUTRESCINE SYNTHETASE"/>
    <property type="match status" value="1"/>
</dbReference>
<feature type="domain" description="GS catalytic" evidence="5">
    <location>
        <begin position="128"/>
        <end position="474"/>
    </location>
</feature>
<reference evidence="6 7" key="1">
    <citation type="submission" date="2024-02" db="EMBL/GenBank/DDBJ databases">
        <title>Discinaceae phylogenomics.</title>
        <authorList>
            <person name="Dirks A.C."/>
            <person name="James T.Y."/>
        </authorList>
    </citation>
    <scope>NUCLEOTIDE SEQUENCE [LARGE SCALE GENOMIC DNA]</scope>
    <source>
        <strain evidence="6 7">ACD0624</strain>
    </source>
</reference>
<organism evidence="6 7">
    <name type="scientific">Discina gigas</name>
    <dbReference type="NCBI Taxonomy" id="1032678"/>
    <lineage>
        <taxon>Eukaryota</taxon>
        <taxon>Fungi</taxon>
        <taxon>Dikarya</taxon>
        <taxon>Ascomycota</taxon>
        <taxon>Pezizomycotina</taxon>
        <taxon>Pezizomycetes</taxon>
        <taxon>Pezizales</taxon>
        <taxon>Discinaceae</taxon>
        <taxon>Discina</taxon>
    </lineage>
</organism>
<dbReference type="InterPro" id="IPR036651">
    <property type="entry name" value="Gln_synt_N_sf"/>
</dbReference>
<evidence type="ECO:0000313" key="6">
    <source>
        <dbReference type="EMBL" id="KAL0631270.1"/>
    </source>
</evidence>
<name>A0ABR3G657_9PEZI</name>
<comment type="similarity">
    <text evidence="3 4">Belongs to the glutamine synthetase family.</text>
</comment>
<gene>
    <name evidence="6" type="ORF">Q9L58_009869</name>
</gene>
<dbReference type="PANTHER" id="PTHR43785:SF12">
    <property type="entry name" value="TYPE-1 GLUTAMINE SYNTHETASE 2"/>
    <property type="match status" value="1"/>
</dbReference>
<dbReference type="PROSITE" id="PS51987">
    <property type="entry name" value="GS_CATALYTIC"/>
    <property type="match status" value="1"/>
</dbReference>
<evidence type="ECO:0000256" key="3">
    <source>
        <dbReference type="PROSITE-ProRule" id="PRU01331"/>
    </source>
</evidence>
<proteinExistence type="inferred from homology"/>
<evidence type="ECO:0000256" key="4">
    <source>
        <dbReference type="RuleBase" id="RU000384"/>
    </source>
</evidence>
<evidence type="ECO:0000256" key="1">
    <source>
        <dbReference type="ARBA" id="ARBA00021364"/>
    </source>
</evidence>
<dbReference type="EMBL" id="JBBBZM010000272">
    <property type="protein sequence ID" value="KAL0631270.1"/>
    <property type="molecule type" value="Genomic_DNA"/>
</dbReference>
<dbReference type="SMART" id="SM01230">
    <property type="entry name" value="Gln-synt_C"/>
    <property type="match status" value="1"/>
</dbReference>
<keyword evidence="7" id="KW-1185">Reference proteome</keyword>
<keyword evidence="2" id="KW-0436">Ligase</keyword>
<accession>A0ABR3G657</accession>
<evidence type="ECO:0000256" key="2">
    <source>
        <dbReference type="ARBA" id="ARBA00022598"/>
    </source>
</evidence>
<dbReference type="Gene3D" id="3.30.590.10">
    <property type="entry name" value="Glutamine synthetase/guanido kinase, catalytic domain"/>
    <property type="match status" value="1"/>
</dbReference>
<evidence type="ECO:0000313" key="7">
    <source>
        <dbReference type="Proteomes" id="UP001447188"/>
    </source>
</evidence>
<dbReference type="InterPro" id="IPR014746">
    <property type="entry name" value="Gln_synth/guanido_kin_cat_dom"/>
</dbReference>
<dbReference type="Pfam" id="PF00120">
    <property type="entry name" value="Gln-synt_C"/>
    <property type="match status" value="1"/>
</dbReference>
<dbReference type="Gene3D" id="3.10.20.70">
    <property type="entry name" value="Glutamine synthetase, N-terminal domain"/>
    <property type="match status" value="1"/>
</dbReference>
<protein>
    <recommendedName>
        <fullName evidence="1">Glutamine synthetase</fullName>
    </recommendedName>
</protein>
<evidence type="ECO:0000259" key="5">
    <source>
        <dbReference type="PROSITE" id="PS51987"/>
    </source>
</evidence>
<dbReference type="Proteomes" id="UP001447188">
    <property type="component" value="Unassembled WGS sequence"/>
</dbReference>
<sequence length="474" mass="52820">MTATHTLESITAELRSDDKVKLAGVDVDGVLRGKLISKKKFLSVVESGFGFCSVIFGWDMHDRTYFRELLISNAANGYRDLLAKVDLQSFRRIPWENSRVGQDDREGVPFFLISFYDPNSGEPIPPCPRGLLGSVVKKATENGWKAMAGAEYEFFNFRETPKSLGDNKGADLEHITPGMFGYSLSRPVQNQEFYYGIFDTCKKFNVPIEGWHTESGPGVYEAALEFGEVTMMADRACLFKYVVKSLGSKYDITPCFMAKPKEGLPGNSGHMHISLVDENGRNLFARSTPDPNPLYPDLVHLSDIGRHFLAGLLEGLPSIMPLFAPTVNSYKRLVENFWAPVTVSWGLEHRAASIRLISPPTASAKSTRFEVRTPGADANPFYVLSAILATGLRGIEKKLDIPIPPLGSEETGGGERLARNLMEGVVKMMEKGSVAREVFGDAFVEHFAGTREHEWKLWEEAVTDWEVKRYIETV</sequence>
<dbReference type="InterPro" id="IPR008146">
    <property type="entry name" value="Gln_synth_cat_dom"/>
</dbReference>
<dbReference type="SUPFAM" id="SSF55931">
    <property type="entry name" value="Glutamine synthetase/guanido kinase"/>
    <property type="match status" value="1"/>
</dbReference>